<dbReference type="EMBL" id="JACHXF010000001">
    <property type="protein sequence ID" value="MBB3092795.1"/>
    <property type="molecule type" value="Genomic_DNA"/>
</dbReference>
<evidence type="ECO:0000313" key="2">
    <source>
        <dbReference type="EMBL" id="MBB3092795.1"/>
    </source>
</evidence>
<organism evidence="2 3">
    <name type="scientific">Actinoplanes campanulatus</name>
    <dbReference type="NCBI Taxonomy" id="113559"/>
    <lineage>
        <taxon>Bacteria</taxon>
        <taxon>Bacillati</taxon>
        <taxon>Actinomycetota</taxon>
        <taxon>Actinomycetes</taxon>
        <taxon>Micromonosporales</taxon>
        <taxon>Micromonosporaceae</taxon>
        <taxon>Actinoplanes</taxon>
    </lineage>
</organism>
<dbReference type="RefSeq" id="WP_183215941.1">
    <property type="nucleotide sequence ID" value="NZ_BMPW01000001.1"/>
</dbReference>
<reference evidence="2 3" key="1">
    <citation type="submission" date="2020-08" db="EMBL/GenBank/DDBJ databases">
        <title>Genomic Encyclopedia of Type Strains, Phase III (KMG-III): the genomes of soil and plant-associated and newly described type strains.</title>
        <authorList>
            <person name="Whitman W."/>
        </authorList>
    </citation>
    <scope>NUCLEOTIDE SEQUENCE [LARGE SCALE GENOMIC DNA]</scope>
    <source>
        <strain evidence="2 3">CECT 3287</strain>
    </source>
</reference>
<gene>
    <name evidence="2" type="ORF">FHR83_000429</name>
</gene>
<feature type="region of interest" description="Disordered" evidence="1">
    <location>
        <begin position="1"/>
        <end position="21"/>
    </location>
</feature>
<evidence type="ECO:0000256" key="1">
    <source>
        <dbReference type="SAM" id="MobiDB-lite"/>
    </source>
</evidence>
<proteinExistence type="predicted"/>
<dbReference type="AlphaFoldDB" id="A0A7W5AB81"/>
<dbReference type="Proteomes" id="UP000590749">
    <property type="component" value="Unassembled WGS sequence"/>
</dbReference>
<sequence>MTTTAQAPEKPARTYSTPTGEPCPYLVRTDGTVTGDGACRGCGSCLLGAHWSDK</sequence>
<name>A0A7W5AB81_9ACTN</name>
<comment type="caution">
    <text evidence="2">The sequence shown here is derived from an EMBL/GenBank/DDBJ whole genome shotgun (WGS) entry which is preliminary data.</text>
</comment>
<protein>
    <submittedName>
        <fullName evidence="2">Uncharacterized protein</fullName>
    </submittedName>
</protein>
<keyword evidence="3" id="KW-1185">Reference proteome</keyword>
<evidence type="ECO:0000313" key="3">
    <source>
        <dbReference type="Proteomes" id="UP000590749"/>
    </source>
</evidence>
<accession>A0A7W5AB81</accession>